<dbReference type="EMBL" id="AZFE01000003">
    <property type="protein sequence ID" value="KRL57726.1"/>
    <property type="molecule type" value="Genomic_DNA"/>
</dbReference>
<evidence type="ECO:0000313" key="1">
    <source>
        <dbReference type="EMBL" id="KRL57726.1"/>
    </source>
</evidence>
<organism evidence="1 2">
    <name type="scientific">Paucilactobacillus oligofermentans DSM 15707 = LMG 22743</name>
    <dbReference type="NCBI Taxonomy" id="1423778"/>
    <lineage>
        <taxon>Bacteria</taxon>
        <taxon>Bacillati</taxon>
        <taxon>Bacillota</taxon>
        <taxon>Bacilli</taxon>
        <taxon>Lactobacillales</taxon>
        <taxon>Lactobacillaceae</taxon>
        <taxon>Paucilactobacillus</taxon>
    </lineage>
</organism>
<evidence type="ECO:0000313" key="2">
    <source>
        <dbReference type="Proteomes" id="UP000051697"/>
    </source>
</evidence>
<dbReference type="Proteomes" id="UP000051697">
    <property type="component" value="Unassembled WGS sequence"/>
</dbReference>
<dbReference type="AlphaFoldDB" id="A0A0R1RNE1"/>
<name>A0A0R1RNE1_9LACO</name>
<dbReference type="STRING" id="1423778.FC70_GL000196"/>
<gene>
    <name evidence="1" type="ORF">FC70_GL000196</name>
</gene>
<proteinExistence type="predicted"/>
<protein>
    <submittedName>
        <fullName evidence="1">Uncharacterized protein</fullName>
    </submittedName>
</protein>
<sequence length="122" mass="14413">MSVNSIIGFILDEYFSFFMEPLYGKKTKYRILRSQVNNFIEGKNTNTKMQSKLNEILKVVQKNYLLNLVHAKETTKAIPEFYKELSSIEKDSWERDVDNFIKQIIDDDRNRNILLAQSKRGN</sequence>
<reference evidence="1 2" key="1">
    <citation type="journal article" date="2015" name="Genome Announc.">
        <title>Expanding the biotechnology potential of lactobacilli through comparative genomics of 213 strains and associated genera.</title>
        <authorList>
            <person name="Sun Z."/>
            <person name="Harris H.M."/>
            <person name="McCann A."/>
            <person name="Guo C."/>
            <person name="Argimon S."/>
            <person name="Zhang W."/>
            <person name="Yang X."/>
            <person name="Jeffery I.B."/>
            <person name="Cooney J.C."/>
            <person name="Kagawa T.F."/>
            <person name="Liu W."/>
            <person name="Song Y."/>
            <person name="Salvetti E."/>
            <person name="Wrobel A."/>
            <person name="Rasinkangas P."/>
            <person name="Parkhill J."/>
            <person name="Rea M.C."/>
            <person name="O'Sullivan O."/>
            <person name="Ritari J."/>
            <person name="Douillard F.P."/>
            <person name="Paul Ross R."/>
            <person name="Yang R."/>
            <person name="Briner A.E."/>
            <person name="Felis G.E."/>
            <person name="de Vos W.M."/>
            <person name="Barrangou R."/>
            <person name="Klaenhammer T.R."/>
            <person name="Caufield P.W."/>
            <person name="Cui Y."/>
            <person name="Zhang H."/>
            <person name="O'Toole P.W."/>
        </authorList>
    </citation>
    <scope>NUCLEOTIDE SEQUENCE [LARGE SCALE GENOMIC DNA]</scope>
    <source>
        <strain evidence="1 2">DSM 15707</strain>
    </source>
</reference>
<keyword evidence="2" id="KW-1185">Reference proteome</keyword>
<dbReference type="PATRIC" id="fig|1423778.4.peg.212"/>
<accession>A0A0R1RNE1</accession>
<comment type="caution">
    <text evidence="1">The sequence shown here is derived from an EMBL/GenBank/DDBJ whole genome shotgun (WGS) entry which is preliminary data.</text>
</comment>